<reference evidence="2" key="1">
    <citation type="submission" date="2015-09" db="EMBL/GenBank/DDBJ databases">
        <title>Complete sequence of Algoriphagus sp. M8-2.</title>
        <authorList>
            <person name="Shintani M."/>
        </authorList>
    </citation>
    <scope>NUCLEOTIDE SEQUENCE [LARGE SCALE GENOMIC DNA]</scope>
    <source>
        <strain evidence="2">M8-2</strain>
    </source>
</reference>
<evidence type="ECO:0000313" key="2">
    <source>
        <dbReference type="Proteomes" id="UP000073816"/>
    </source>
</evidence>
<organism evidence="1 2">
    <name type="scientific">Algoriphagus sanaruensis</name>
    <dbReference type="NCBI Taxonomy" id="1727163"/>
    <lineage>
        <taxon>Bacteria</taxon>
        <taxon>Pseudomonadati</taxon>
        <taxon>Bacteroidota</taxon>
        <taxon>Cytophagia</taxon>
        <taxon>Cytophagales</taxon>
        <taxon>Cyclobacteriaceae</taxon>
        <taxon>Algoriphagus</taxon>
    </lineage>
</organism>
<keyword evidence="2" id="KW-1185">Reference proteome</keyword>
<dbReference type="KEGG" id="alm:AO498_01760"/>
<gene>
    <name evidence="1" type="ORF">AO498_01760</name>
</gene>
<name>A0A142EIZ5_9BACT</name>
<proteinExistence type="predicted"/>
<accession>A0A142EIZ5</accession>
<sequence length="499" mass="53564">MTIKVNTGATLTINGDIVIDGESTSNFLETNGGNIVAEEIVLQNGKAASRTTLGIKGYGSGTITLTDLEISQNVTLNILDGGNLKVTGTTNYSGNSSQINVYGGFETNEVIIAGGGKGVELNAYGNANVNILGDLEIRGESTIEFGGNSAINVTGDINVTGTSDLTAETGGLFLKDSASLTVGGNINVDGNAAVVLSNNSEVLVAGSIYLSGSGEFNMKDSSSLIVEGGCGTYEDINCAGGLFISGNAEFNESDLSEAYICGQKPEPNDNGTNSDVKVTIYCDPNNPSLIPGVNCALYTSCRVLAVEFDAQAVVFAPHDRINLIHFTTSKERDNSHFIIERSTDGTKSFEELGIINGSGWSDQKTDYNFTDTKLPLTGGNIFYRIKQVDFSGDFIYSEIFANRIPPITFTTSVWRAFPNPLINNDLNIGLLKESEYRGEGITFRIIHPHMISKSFSSIDLDDLNQKLQSLTREIPFGVFVIEIQWEGKLDHIKVLKLRN</sequence>
<dbReference type="OrthoDB" id="1443240at2"/>
<dbReference type="AlphaFoldDB" id="A0A142EIZ5"/>
<evidence type="ECO:0000313" key="1">
    <source>
        <dbReference type="EMBL" id="AMQ55100.1"/>
    </source>
</evidence>
<reference evidence="1 2" key="2">
    <citation type="journal article" date="2016" name="Genome Announc.">
        <title>Complete Genome Sequence of Algoriphagus sp. Strain M8-2, Isolated from a Brackish Lake.</title>
        <authorList>
            <person name="Muraguchi Y."/>
            <person name="Kushimoto K."/>
            <person name="Ohtsubo Y."/>
            <person name="Suzuki T."/>
            <person name="Dohra H."/>
            <person name="Kimbara K."/>
            <person name="Shintani M."/>
        </authorList>
    </citation>
    <scope>NUCLEOTIDE SEQUENCE [LARGE SCALE GENOMIC DNA]</scope>
    <source>
        <strain evidence="1 2">M8-2</strain>
    </source>
</reference>
<dbReference type="RefSeq" id="WP_067542909.1">
    <property type="nucleotide sequence ID" value="NZ_CP012836.1"/>
</dbReference>
<dbReference type="EMBL" id="CP012836">
    <property type="protein sequence ID" value="AMQ55100.1"/>
    <property type="molecule type" value="Genomic_DNA"/>
</dbReference>
<dbReference type="PATRIC" id="fig|1727163.4.peg.368"/>
<protein>
    <submittedName>
        <fullName evidence="1">Uncharacterized protein</fullName>
    </submittedName>
</protein>
<dbReference type="STRING" id="1727163.AO498_01760"/>
<dbReference type="Proteomes" id="UP000073816">
    <property type="component" value="Chromosome"/>
</dbReference>